<dbReference type="Pfam" id="PF25583">
    <property type="entry name" value="WCX"/>
    <property type="match status" value="1"/>
</dbReference>
<proteinExistence type="predicted"/>
<gene>
    <name evidence="3" type="ORF">GIS00_22990</name>
</gene>
<evidence type="ECO:0000259" key="1">
    <source>
        <dbReference type="Pfam" id="PF13280"/>
    </source>
</evidence>
<organism evidence="3 4">
    <name type="scientific">Nakamurella alba</name>
    <dbReference type="NCBI Taxonomy" id="2665158"/>
    <lineage>
        <taxon>Bacteria</taxon>
        <taxon>Bacillati</taxon>
        <taxon>Actinomycetota</taxon>
        <taxon>Actinomycetes</taxon>
        <taxon>Nakamurellales</taxon>
        <taxon>Nakamurellaceae</taxon>
        <taxon>Nakamurella</taxon>
    </lineage>
</organism>
<comment type="caution">
    <text evidence="3">The sequence shown here is derived from an EMBL/GenBank/DDBJ whole genome shotgun (WGS) entry which is preliminary data.</text>
</comment>
<dbReference type="PANTHER" id="PTHR34580">
    <property type="match status" value="1"/>
</dbReference>
<dbReference type="InterPro" id="IPR051534">
    <property type="entry name" value="CBASS_pafABC_assoc_protein"/>
</dbReference>
<dbReference type="Pfam" id="PF13280">
    <property type="entry name" value="WYL"/>
    <property type="match status" value="1"/>
</dbReference>
<dbReference type="PANTHER" id="PTHR34580:SF3">
    <property type="entry name" value="PROTEIN PAFB"/>
    <property type="match status" value="1"/>
</dbReference>
<feature type="domain" description="WYL" evidence="1">
    <location>
        <begin position="172"/>
        <end position="235"/>
    </location>
</feature>
<name>A0A7K1FUD6_9ACTN</name>
<dbReference type="InterPro" id="IPR026881">
    <property type="entry name" value="WYL_dom"/>
</dbReference>
<evidence type="ECO:0000313" key="3">
    <source>
        <dbReference type="EMBL" id="MTD16803.1"/>
    </source>
</evidence>
<evidence type="ECO:0000313" key="4">
    <source>
        <dbReference type="Proteomes" id="UP000460221"/>
    </source>
</evidence>
<keyword evidence="4" id="KW-1185">Reference proteome</keyword>
<protein>
    <submittedName>
        <fullName evidence="3">WYL domain-containing protein</fullName>
    </submittedName>
</protein>
<dbReference type="InterPro" id="IPR057727">
    <property type="entry name" value="WCX_dom"/>
</dbReference>
<feature type="domain" description="WCX" evidence="2">
    <location>
        <begin position="269"/>
        <end position="339"/>
    </location>
</feature>
<dbReference type="Proteomes" id="UP000460221">
    <property type="component" value="Unassembled WGS sequence"/>
</dbReference>
<accession>A0A7K1FUD6</accession>
<dbReference type="EMBL" id="WLYK01000011">
    <property type="protein sequence ID" value="MTD16803.1"/>
    <property type="molecule type" value="Genomic_DNA"/>
</dbReference>
<dbReference type="PROSITE" id="PS52050">
    <property type="entry name" value="WYL"/>
    <property type="match status" value="1"/>
</dbReference>
<evidence type="ECO:0000259" key="2">
    <source>
        <dbReference type="Pfam" id="PF25583"/>
    </source>
</evidence>
<dbReference type="AlphaFoldDB" id="A0A7K1FUD6"/>
<sequence>MCDARRPACEKLDGVATAKAERLLNLVIALVNAPRFRSAAWIRERVAGYADAPTEEAFFRTFERDKTELRDMGIPLQTSGEGADADGTVGYRIPPGEFALPPMGFTPAETAALGLASRLWETTALSSAGSGALRKIRDAVPADQEAAEAVDTAARSAAGLLQPRVRTSDPSFTPLFDAVKARRAVAFDYRKQPGEPAEARAVQPWGLVSFRGRWYLVGFDTGRGGQRTFRLSRIAGQVSTVGRAGAVRIPENVDLLATVARNVEAPVRRTATLLVRPGRAAGLRRDGNPLPDAPEGWDRVQVPVRHLWDTARMVAGHGPDVRVEEPPDLRDAVVRVLTDVAGRTAG</sequence>
<reference evidence="3 4" key="1">
    <citation type="submission" date="2019-11" db="EMBL/GenBank/DDBJ databases">
        <authorList>
            <person name="Jiang L.-Q."/>
        </authorList>
    </citation>
    <scope>NUCLEOTIDE SEQUENCE [LARGE SCALE GENOMIC DNA]</scope>
    <source>
        <strain evidence="3 4">YIM 132087</strain>
    </source>
</reference>